<gene>
    <name evidence="2" type="ORF">PGT21_012449</name>
    <name evidence="3" type="ORF">PGTUg99_020658</name>
</gene>
<reference evidence="4 5" key="1">
    <citation type="submission" date="2019-05" db="EMBL/GenBank/DDBJ databases">
        <title>Emergence of the Ug99 lineage of the wheat stem rust pathogen through somatic hybridization.</title>
        <authorList>
            <person name="Li F."/>
            <person name="Upadhyaya N.M."/>
            <person name="Sperschneider J."/>
            <person name="Matny O."/>
            <person name="Nguyen-Phuc H."/>
            <person name="Mago R."/>
            <person name="Raley C."/>
            <person name="Miller M.E."/>
            <person name="Silverstein K.A.T."/>
            <person name="Henningsen E."/>
            <person name="Hirsch C.D."/>
            <person name="Visser B."/>
            <person name="Pretorius Z.A."/>
            <person name="Steffenson B.J."/>
            <person name="Schwessinger B."/>
            <person name="Dodds P.N."/>
            <person name="Figueroa M."/>
        </authorList>
    </citation>
    <scope>NUCLEOTIDE SEQUENCE [LARGE SCALE GENOMIC DNA]</scope>
    <source>
        <strain evidence="2">21-0</strain>
        <strain evidence="3 5">Ug99</strain>
    </source>
</reference>
<dbReference type="Proteomes" id="UP000325313">
    <property type="component" value="Unassembled WGS sequence"/>
</dbReference>
<evidence type="ECO:0000313" key="4">
    <source>
        <dbReference type="Proteomes" id="UP000324748"/>
    </source>
</evidence>
<organism evidence="2 4">
    <name type="scientific">Puccinia graminis f. sp. tritici</name>
    <dbReference type="NCBI Taxonomy" id="56615"/>
    <lineage>
        <taxon>Eukaryota</taxon>
        <taxon>Fungi</taxon>
        <taxon>Dikarya</taxon>
        <taxon>Basidiomycota</taxon>
        <taxon>Pucciniomycotina</taxon>
        <taxon>Pucciniomycetes</taxon>
        <taxon>Pucciniales</taxon>
        <taxon>Pucciniaceae</taxon>
        <taxon>Puccinia</taxon>
    </lineage>
</organism>
<dbReference type="EMBL" id="VDEP01000036">
    <property type="protein sequence ID" value="KAA1136008.1"/>
    <property type="molecule type" value="Genomic_DNA"/>
</dbReference>
<proteinExistence type="predicted"/>
<keyword evidence="4" id="KW-1185">Reference proteome</keyword>
<comment type="caution">
    <text evidence="2">The sequence shown here is derived from an EMBL/GenBank/DDBJ whole genome shotgun (WGS) entry which is preliminary data.</text>
</comment>
<protein>
    <submittedName>
        <fullName evidence="2">Uncharacterized protein</fullName>
    </submittedName>
</protein>
<feature type="chain" id="PRO_5036137400" evidence="1">
    <location>
        <begin position="23"/>
        <end position="134"/>
    </location>
</feature>
<name>A0A5B0N8F5_PUCGR</name>
<dbReference type="EMBL" id="VSWC01000106">
    <property type="protein sequence ID" value="KAA1085597.1"/>
    <property type="molecule type" value="Genomic_DNA"/>
</dbReference>
<evidence type="ECO:0000313" key="2">
    <source>
        <dbReference type="EMBL" id="KAA1085597.1"/>
    </source>
</evidence>
<feature type="signal peptide" evidence="1">
    <location>
        <begin position="1"/>
        <end position="22"/>
    </location>
</feature>
<evidence type="ECO:0000313" key="5">
    <source>
        <dbReference type="Proteomes" id="UP000325313"/>
    </source>
</evidence>
<sequence>MRITSLFKISILLLIQREASNSTFVCNDDSKPHDKVGYCVRKILEPDHHNVDLKVPLEGKNYLATAARKGKAHHFTCAEVAIEGSYPLERHCCNIHVMKQPPGPLKTCRSCATLAKRKYNNHELHIQSSCLPCT</sequence>
<accession>A0A5B0N8F5</accession>
<evidence type="ECO:0000313" key="3">
    <source>
        <dbReference type="EMBL" id="KAA1136008.1"/>
    </source>
</evidence>
<keyword evidence="1" id="KW-0732">Signal</keyword>
<dbReference type="Proteomes" id="UP000324748">
    <property type="component" value="Unassembled WGS sequence"/>
</dbReference>
<dbReference type="AlphaFoldDB" id="A0A5B0N8F5"/>
<evidence type="ECO:0000256" key="1">
    <source>
        <dbReference type="SAM" id="SignalP"/>
    </source>
</evidence>